<comment type="caution">
    <text evidence="1">The sequence shown here is derived from an EMBL/GenBank/DDBJ whole genome shotgun (WGS) entry which is preliminary data.</text>
</comment>
<evidence type="ECO:0000313" key="2">
    <source>
        <dbReference type="Proteomes" id="UP000306631"/>
    </source>
</evidence>
<proteinExistence type="predicted"/>
<name>A0A4S2D7Y6_STEMA</name>
<organism evidence="1 2">
    <name type="scientific">Stenotrophomonas maltophilia</name>
    <name type="common">Pseudomonas maltophilia</name>
    <name type="synonym">Xanthomonas maltophilia</name>
    <dbReference type="NCBI Taxonomy" id="40324"/>
    <lineage>
        <taxon>Bacteria</taxon>
        <taxon>Pseudomonadati</taxon>
        <taxon>Pseudomonadota</taxon>
        <taxon>Gammaproteobacteria</taxon>
        <taxon>Lysobacterales</taxon>
        <taxon>Lysobacteraceae</taxon>
        <taxon>Stenotrophomonas</taxon>
        <taxon>Stenotrophomonas maltophilia group</taxon>
    </lineage>
</organism>
<gene>
    <name evidence="1" type="ORF">E5352_01700</name>
</gene>
<protein>
    <submittedName>
        <fullName evidence="1">Uncharacterized protein</fullName>
    </submittedName>
</protein>
<dbReference type="Proteomes" id="UP000306631">
    <property type="component" value="Unassembled WGS sequence"/>
</dbReference>
<evidence type="ECO:0000313" key="1">
    <source>
        <dbReference type="EMBL" id="TGY37302.1"/>
    </source>
</evidence>
<dbReference type="EMBL" id="SRYW01000001">
    <property type="protein sequence ID" value="TGY37302.1"/>
    <property type="molecule type" value="Genomic_DNA"/>
</dbReference>
<reference evidence="1 2" key="1">
    <citation type="submission" date="2019-04" db="EMBL/GenBank/DDBJ databases">
        <title>Microbes associate with the intestines of laboratory mice.</title>
        <authorList>
            <person name="Navarre W."/>
            <person name="Wong E."/>
            <person name="Huang K."/>
            <person name="Tropini C."/>
            <person name="Ng K."/>
            <person name="Yu B."/>
        </authorList>
    </citation>
    <scope>NUCLEOTIDE SEQUENCE [LARGE SCALE GENOMIC DNA]</scope>
    <source>
        <strain evidence="1 2">NM62_B4-13</strain>
    </source>
</reference>
<dbReference type="AlphaFoldDB" id="A0A4S2D7Y6"/>
<sequence>MMMNFGYRRVFLCDFESFKRIENGINVKNCALLLPAFMASEVESSLSFALEAVRLGCKEVCCVGQFSDALEDALDAVLELNDRLEVVTTSSSEEGEALEYFLFGAGGGNPGMDLVAVVENHPALRRALVTLIR</sequence>
<accession>A0A4S2D7Y6</accession>